<keyword evidence="2" id="KW-1185">Reference proteome</keyword>
<gene>
    <name evidence="1" type="ORF">SCALOS_LOCUS2518</name>
</gene>
<evidence type="ECO:0000313" key="2">
    <source>
        <dbReference type="Proteomes" id="UP000789860"/>
    </source>
</evidence>
<evidence type="ECO:0000313" key="1">
    <source>
        <dbReference type="EMBL" id="CAG8483349.1"/>
    </source>
</evidence>
<feature type="non-terminal residue" evidence="1">
    <location>
        <position position="497"/>
    </location>
</feature>
<accession>A0ACA9KN98</accession>
<dbReference type="Proteomes" id="UP000789860">
    <property type="component" value="Unassembled WGS sequence"/>
</dbReference>
<protein>
    <submittedName>
        <fullName evidence="1">7386_t:CDS:1</fullName>
    </submittedName>
</protein>
<organism evidence="1 2">
    <name type="scientific">Scutellospora calospora</name>
    <dbReference type="NCBI Taxonomy" id="85575"/>
    <lineage>
        <taxon>Eukaryota</taxon>
        <taxon>Fungi</taxon>
        <taxon>Fungi incertae sedis</taxon>
        <taxon>Mucoromycota</taxon>
        <taxon>Glomeromycotina</taxon>
        <taxon>Glomeromycetes</taxon>
        <taxon>Diversisporales</taxon>
        <taxon>Gigasporaceae</taxon>
        <taxon>Scutellospora</taxon>
    </lineage>
</organism>
<comment type="caution">
    <text evidence="1">The sequence shown here is derived from an EMBL/GenBank/DDBJ whole genome shotgun (WGS) entry which is preliminary data.</text>
</comment>
<reference evidence="1" key="1">
    <citation type="submission" date="2021-06" db="EMBL/GenBank/DDBJ databases">
        <authorList>
            <person name="Kallberg Y."/>
            <person name="Tangrot J."/>
            <person name="Rosling A."/>
        </authorList>
    </citation>
    <scope>NUCLEOTIDE SEQUENCE</scope>
    <source>
        <strain evidence="1">AU212A</strain>
    </source>
</reference>
<name>A0ACA9KN98_9GLOM</name>
<dbReference type="EMBL" id="CAJVPM010002274">
    <property type="protein sequence ID" value="CAG8483349.1"/>
    <property type="molecule type" value="Genomic_DNA"/>
</dbReference>
<sequence>MENMLDVKNVDDPKIIRKRIYYDRTGIQYCLPINEYNFGSNRINLAHVTDIDNIGKRICDKCRELKFCNANSMINNNCCGITTCQMNNVRNPMFIFNNIGMFIHHHVLCLECFNSCKKDILIILRNRKYSGKPRLLNEQRKKRNKQPRKKRIKKNKKIPRLYDIDSFTPPTIYNYKLKPDRSDKIYVTFNAEQTQKRIMLRTNSAEEFYLKGFQRDYRFIRADKFNNYRKRFCKICKNLTYCIDIYVISGRNFGRHPLCKECKEQIHRFPGALFKSFEIKQQAEDYVNNMIEKENIFVWTDGCCENNGKKDARAGIGVYWSERNPLNLSERLPGYLQTNNRAEIFAVIRAIETCIENDKCLVIYTDSIYVINCQGVKNPKKNLDLVIRLNNLIKERKGKVVFKYVRGHHGIEGNEQADKLAYLGSQKPFVELIIPESLNMLKLCLYCKQDNHHITECLDYKKQNFNTWWQDDYQSNFRRPIMYSDNEGHIVEYLQVK</sequence>
<proteinExistence type="predicted"/>